<dbReference type="KEGG" id="plv:ERIC2_c20470"/>
<evidence type="ECO:0000256" key="2">
    <source>
        <dbReference type="ARBA" id="ARBA00022737"/>
    </source>
</evidence>
<dbReference type="InterPro" id="IPR035464">
    <property type="entry name" value="SIS_AgaS"/>
</dbReference>
<dbReference type="InterPro" id="IPR001347">
    <property type="entry name" value="SIS_dom"/>
</dbReference>
<proteinExistence type="inferred from homology"/>
<keyword evidence="2" id="KW-0677">Repeat</keyword>
<dbReference type="HOGENOM" id="CLU_012520_0_0_9"/>
<dbReference type="PANTHER" id="PTHR32502:SF3">
    <property type="entry name" value="D-GALACTOSAMINE-6-PHOSPHATE DEAMINASE AGAS-RELATED"/>
    <property type="match status" value="1"/>
</dbReference>
<dbReference type="AlphaFoldDB" id="V9W6S9"/>
<keyword evidence="3" id="KW-0378">Hydrolase</keyword>
<feature type="domain" description="SIS" evidence="5">
    <location>
        <begin position="226"/>
        <end position="378"/>
    </location>
</feature>
<evidence type="ECO:0000256" key="4">
    <source>
        <dbReference type="ARBA" id="ARBA00029292"/>
    </source>
</evidence>
<dbReference type="EC" id="5.3.1.-" evidence="6"/>
<keyword evidence="6" id="KW-0413">Isomerase</keyword>
<dbReference type="PROSITE" id="PS51464">
    <property type="entry name" value="SIS"/>
    <property type="match status" value="2"/>
</dbReference>
<dbReference type="Proteomes" id="UP000029431">
    <property type="component" value="Chromosome"/>
</dbReference>
<dbReference type="InterPro" id="IPR050303">
    <property type="entry name" value="GatZ_KbaZ_carbometab"/>
</dbReference>
<dbReference type="eggNOG" id="COG2222">
    <property type="taxonomic scope" value="Bacteria"/>
</dbReference>
<evidence type="ECO:0000256" key="1">
    <source>
        <dbReference type="ARBA" id="ARBA00007748"/>
    </source>
</evidence>
<evidence type="ECO:0000313" key="7">
    <source>
        <dbReference type="Proteomes" id="UP000029431"/>
    </source>
</evidence>
<protein>
    <submittedName>
        <fullName evidence="6">Putative tagatose-6-phosphate ketose/aldose isomerase AgaS</fullName>
        <ecNumber evidence="6">5.3.1.-</ecNumber>
    </submittedName>
</protein>
<dbReference type="CDD" id="cd05008">
    <property type="entry name" value="SIS_GlmS_GlmD_1"/>
    <property type="match status" value="1"/>
</dbReference>
<gene>
    <name evidence="6" type="primary">agaS</name>
    <name evidence="6" type="ORF">ERIC2_c20470</name>
</gene>
<comment type="catalytic activity">
    <reaction evidence="4">
        <text>D-galactosamine 6-phosphate + H2O = D-tagatopyranose 1-phosphate + NH4(+)</text>
        <dbReference type="Rhea" id="RHEA:47680"/>
        <dbReference type="ChEBI" id="CHEBI:15377"/>
        <dbReference type="ChEBI" id="CHEBI:28938"/>
        <dbReference type="ChEBI" id="CHEBI:71674"/>
        <dbReference type="ChEBI" id="CHEBI:138150"/>
    </reaction>
</comment>
<accession>V9W6S9</accession>
<dbReference type="GO" id="GO:0016787">
    <property type="term" value="F:hydrolase activity"/>
    <property type="evidence" value="ECO:0007669"/>
    <property type="project" value="UniProtKB-KW"/>
</dbReference>
<dbReference type="PATRIC" id="fig|697284.3.peg.1974"/>
<evidence type="ECO:0000259" key="5">
    <source>
        <dbReference type="PROSITE" id="PS51464"/>
    </source>
</evidence>
<dbReference type="Gene3D" id="3.40.50.10490">
    <property type="entry name" value="Glucose-6-phosphate isomerase like protein, domain 1"/>
    <property type="match status" value="2"/>
</dbReference>
<dbReference type="InterPro" id="IPR035466">
    <property type="entry name" value="GlmS/AgaS_SIS"/>
</dbReference>
<dbReference type="EMBL" id="CP003355">
    <property type="protein sequence ID" value="AHD05838.1"/>
    <property type="molecule type" value="Genomic_DNA"/>
</dbReference>
<dbReference type="CDD" id="cd05010">
    <property type="entry name" value="SIS_AgaS_like"/>
    <property type="match status" value="1"/>
</dbReference>
<comment type="similarity">
    <text evidence="1">Belongs to the SIS family. AgaS subfamily.</text>
</comment>
<dbReference type="GO" id="GO:0005886">
    <property type="term" value="C:plasma membrane"/>
    <property type="evidence" value="ECO:0007669"/>
    <property type="project" value="TreeGrafter"/>
</dbReference>
<dbReference type="SUPFAM" id="SSF53697">
    <property type="entry name" value="SIS domain"/>
    <property type="match status" value="1"/>
</dbReference>
<reference evidence="6 7" key="1">
    <citation type="journal article" date="2014" name="PLoS ONE">
        <title>How to Kill the Honey Bee Larva: Genomic Potential and Virulence Mechanisms of Paenibacillus larvae.</title>
        <authorList>
            <person name="Djukic M."/>
            <person name="Brzuszkiewicz E."/>
            <person name="Funfhaus A."/>
            <person name="Voss J."/>
            <person name="Gollnow K."/>
            <person name="Poppinga L."/>
            <person name="Liesegang H."/>
            <person name="Garcia-Gonzalez E."/>
            <person name="Genersch E."/>
            <person name="Daniel R."/>
        </authorList>
    </citation>
    <scope>NUCLEOTIDE SEQUENCE [LARGE SCALE GENOMIC DNA]</scope>
    <source>
        <strain evidence="6 7">DSM 25430</strain>
    </source>
</reference>
<sequence>MIFLFINYSEEKSRETGAFNTLKEIAQQPRLWKEANASLAAEQDRIKAFFQMLFDKHEKINVIFTGAGTSAFVGETILPYLQQKGGKQRFNFQSIATTNLVSNPYYFFERETPTLLVSFARSGNSPESVASVKLGEQLVRNFYQINITCNPEGYLAAGSSDNERTLLLLMPEGSNDRGFAMTSSFTCMMLTALLLFREEGIRDYQTVITRLADRVETMFNTRAEKLETMAAESFQKIVYLGSGPFLGLSHEASLKFLELTAGKLSVYYESPLGFRHGPKSLIDDQTMIVLFLSKHPYTRKYDLDLLKELKADPARVNLAVISDVYEKEVDEIADYYFFGEKEDLGSADDTWLSFEYIAHAQLLAVYKSISLNIKPDNPSPSGSVNRVVKGVTIYDYE</sequence>
<dbReference type="GO" id="GO:0009401">
    <property type="term" value="P:phosphoenolpyruvate-dependent sugar phosphotransferase system"/>
    <property type="evidence" value="ECO:0007669"/>
    <property type="project" value="TreeGrafter"/>
</dbReference>
<dbReference type="GO" id="GO:0016853">
    <property type="term" value="F:isomerase activity"/>
    <property type="evidence" value="ECO:0007669"/>
    <property type="project" value="UniProtKB-KW"/>
</dbReference>
<evidence type="ECO:0000256" key="3">
    <source>
        <dbReference type="ARBA" id="ARBA00022801"/>
    </source>
</evidence>
<organism evidence="6 7">
    <name type="scientific">Paenibacillus larvae subsp. larvae DSM 25430</name>
    <dbReference type="NCBI Taxonomy" id="697284"/>
    <lineage>
        <taxon>Bacteria</taxon>
        <taxon>Bacillati</taxon>
        <taxon>Bacillota</taxon>
        <taxon>Bacilli</taxon>
        <taxon>Bacillales</taxon>
        <taxon>Paenibacillaceae</taxon>
        <taxon>Paenibacillus</taxon>
    </lineage>
</organism>
<name>V9W6S9_9BACL</name>
<evidence type="ECO:0000313" key="6">
    <source>
        <dbReference type="EMBL" id="AHD05838.1"/>
    </source>
</evidence>
<dbReference type="InterPro" id="IPR046348">
    <property type="entry name" value="SIS_dom_sf"/>
</dbReference>
<keyword evidence="7" id="KW-1185">Reference proteome</keyword>
<feature type="domain" description="SIS" evidence="5">
    <location>
        <begin position="49"/>
        <end position="206"/>
    </location>
</feature>
<dbReference type="PANTHER" id="PTHR32502">
    <property type="entry name" value="N-ACETYLGALACTOSAMINE PERMEASE II COMPONENT-RELATED"/>
    <property type="match status" value="1"/>
</dbReference>
<dbReference type="GO" id="GO:1901135">
    <property type="term" value="P:carbohydrate derivative metabolic process"/>
    <property type="evidence" value="ECO:0007669"/>
    <property type="project" value="InterPro"/>
</dbReference>
<dbReference type="GO" id="GO:0097367">
    <property type="term" value="F:carbohydrate derivative binding"/>
    <property type="evidence" value="ECO:0007669"/>
    <property type="project" value="InterPro"/>
</dbReference>